<accession>A0A8S1TY65</accession>
<gene>
    <name evidence="1" type="ORF">PPENT_87.1.T0280311</name>
</gene>
<dbReference type="EMBL" id="CAJJDO010000028">
    <property type="protein sequence ID" value="CAD8156407.1"/>
    <property type="molecule type" value="Genomic_DNA"/>
</dbReference>
<keyword evidence="2" id="KW-1185">Reference proteome</keyword>
<name>A0A8S1TY65_9CILI</name>
<evidence type="ECO:0000313" key="2">
    <source>
        <dbReference type="Proteomes" id="UP000689195"/>
    </source>
</evidence>
<reference evidence="1" key="1">
    <citation type="submission" date="2021-01" db="EMBL/GenBank/DDBJ databases">
        <authorList>
            <consortium name="Genoscope - CEA"/>
            <person name="William W."/>
        </authorList>
    </citation>
    <scope>NUCLEOTIDE SEQUENCE</scope>
</reference>
<dbReference type="AlphaFoldDB" id="A0A8S1TY65"/>
<protein>
    <submittedName>
        <fullName evidence="1">Uncharacterized protein</fullName>
    </submittedName>
</protein>
<dbReference type="Proteomes" id="UP000689195">
    <property type="component" value="Unassembled WGS sequence"/>
</dbReference>
<evidence type="ECO:0000313" key="1">
    <source>
        <dbReference type="EMBL" id="CAD8156407.1"/>
    </source>
</evidence>
<proteinExistence type="predicted"/>
<sequence>MDKKIPKINKYFYLGAFLKQIDRLQLQKIFEYFWAVAEYIFFQNKLNYLGQNEELPKEIVGHCGLLVKC</sequence>
<comment type="caution">
    <text evidence="1">The sequence shown here is derived from an EMBL/GenBank/DDBJ whole genome shotgun (WGS) entry which is preliminary data.</text>
</comment>
<organism evidence="1 2">
    <name type="scientific">Paramecium pentaurelia</name>
    <dbReference type="NCBI Taxonomy" id="43138"/>
    <lineage>
        <taxon>Eukaryota</taxon>
        <taxon>Sar</taxon>
        <taxon>Alveolata</taxon>
        <taxon>Ciliophora</taxon>
        <taxon>Intramacronucleata</taxon>
        <taxon>Oligohymenophorea</taxon>
        <taxon>Peniculida</taxon>
        <taxon>Parameciidae</taxon>
        <taxon>Paramecium</taxon>
    </lineage>
</organism>